<dbReference type="GeneID" id="54783059"/>
<proteinExistence type="predicted"/>
<protein>
    <submittedName>
        <fullName evidence="2">Uncharacterized protein</fullName>
    </submittedName>
</protein>
<evidence type="ECO:0000256" key="1">
    <source>
        <dbReference type="SAM" id="MobiDB-lite"/>
    </source>
</evidence>
<dbReference type="RefSeq" id="XP_034010784.1">
    <property type="nucleotide sequence ID" value="XM_034157278.1"/>
</dbReference>
<dbReference type="AlphaFoldDB" id="A0A642ULU4"/>
<reference evidence="2 3" key="1">
    <citation type="submission" date="2019-07" db="EMBL/GenBank/DDBJ databases">
        <title>Genome assembly of two rare yeast pathogens: Diutina rugosa and Trichomonascus ciferrii.</title>
        <authorList>
            <person name="Mixao V."/>
            <person name="Saus E."/>
            <person name="Hansen A."/>
            <person name="Lass-Flor C."/>
            <person name="Gabaldon T."/>
        </authorList>
    </citation>
    <scope>NUCLEOTIDE SEQUENCE [LARGE SCALE GENOMIC DNA]</scope>
    <source>
        <strain evidence="2 3">CBS 613</strain>
    </source>
</reference>
<dbReference type="VEuPathDB" id="FungiDB:DIURU_004408"/>
<organism evidence="2 3">
    <name type="scientific">Diutina rugosa</name>
    <name type="common">Yeast</name>
    <name type="synonym">Candida rugosa</name>
    <dbReference type="NCBI Taxonomy" id="5481"/>
    <lineage>
        <taxon>Eukaryota</taxon>
        <taxon>Fungi</taxon>
        <taxon>Dikarya</taxon>
        <taxon>Ascomycota</taxon>
        <taxon>Saccharomycotina</taxon>
        <taxon>Pichiomycetes</taxon>
        <taxon>Debaryomycetaceae</taxon>
        <taxon>Diutina</taxon>
    </lineage>
</organism>
<dbReference type="OrthoDB" id="7734462at2759"/>
<accession>A0A642ULU4</accession>
<feature type="compositionally biased region" description="Pro residues" evidence="1">
    <location>
        <begin position="162"/>
        <end position="175"/>
    </location>
</feature>
<dbReference type="Proteomes" id="UP000449547">
    <property type="component" value="Unassembled WGS sequence"/>
</dbReference>
<feature type="compositionally biased region" description="Low complexity" evidence="1">
    <location>
        <begin position="12"/>
        <end position="31"/>
    </location>
</feature>
<feature type="compositionally biased region" description="Polar residues" evidence="1">
    <location>
        <begin position="1"/>
        <end position="10"/>
    </location>
</feature>
<comment type="caution">
    <text evidence="2">The sequence shown here is derived from an EMBL/GenBank/DDBJ whole genome shotgun (WGS) entry which is preliminary data.</text>
</comment>
<sequence length="397" mass="41559">MTTNAPSPQRRTAPAPASAYTASDAGADSAYKPPAPMAPVAAPMTAPTAAPTAAPMAPMAQTYDVDYTLRNRGNDDELAPTVPREPAIGANLPPHFDYSFQPPMAVMATPVYPQYSSIYDAAPAPVYYYANDGAEAMRGGWDPAPAPGPAPHSNVPYQAQVPPAPQATVPGPPVSAPVSAPGRPVHDAAPRDPDTSGQAQPPASTGANDSSLSAGAGAPASPPSAASSASASSSSSSASEAPSLANSSASSIASSASAPATLVGTTTMVNSNPEYAAPVVDAVFVDPRSCTVCGRRILRDMARHMRTHQETPRFVCMFHTMGKCTHKSGRFNRPYDFKKHLLNRHFKFDDPKIKQMHNLSDKLDHFGECGCGFKGDGKRWLDDHMLTSKPTRCSMLS</sequence>
<evidence type="ECO:0000313" key="2">
    <source>
        <dbReference type="EMBL" id="KAA8899226.1"/>
    </source>
</evidence>
<gene>
    <name evidence="2" type="ORF">DIURU_004408</name>
</gene>
<evidence type="ECO:0000313" key="3">
    <source>
        <dbReference type="Proteomes" id="UP000449547"/>
    </source>
</evidence>
<name>A0A642ULU4_DIURU</name>
<dbReference type="EMBL" id="SWFT01000125">
    <property type="protein sequence ID" value="KAA8899226.1"/>
    <property type="molecule type" value="Genomic_DNA"/>
</dbReference>
<keyword evidence="3" id="KW-1185">Reference proteome</keyword>
<feature type="compositionally biased region" description="Basic and acidic residues" evidence="1">
    <location>
        <begin position="184"/>
        <end position="194"/>
    </location>
</feature>
<feature type="region of interest" description="Disordered" evidence="1">
    <location>
        <begin position="140"/>
        <end position="243"/>
    </location>
</feature>
<feature type="compositionally biased region" description="Low complexity" evidence="1">
    <location>
        <begin position="210"/>
        <end position="243"/>
    </location>
</feature>
<feature type="compositionally biased region" description="Polar residues" evidence="1">
    <location>
        <begin position="195"/>
        <end position="209"/>
    </location>
</feature>
<feature type="region of interest" description="Disordered" evidence="1">
    <location>
        <begin position="1"/>
        <end position="38"/>
    </location>
</feature>